<keyword evidence="6" id="KW-1185">Reference proteome</keyword>
<dbReference type="InterPro" id="IPR046532">
    <property type="entry name" value="DUF6597"/>
</dbReference>
<evidence type="ECO:0000256" key="1">
    <source>
        <dbReference type="ARBA" id="ARBA00023015"/>
    </source>
</evidence>
<name>A0A917WJJ0_9ACTN</name>
<evidence type="ECO:0000256" key="3">
    <source>
        <dbReference type="ARBA" id="ARBA00023163"/>
    </source>
</evidence>
<dbReference type="SMART" id="SM00342">
    <property type="entry name" value="HTH_ARAC"/>
    <property type="match status" value="1"/>
</dbReference>
<dbReference type="GO" id="GO:0043565">
    <property type="term" value="F:sequence-specific DNA binding"/>
    <property type="evidence" value="ECO:0007669"/>
    <property type="project" value="InterPro"/>
</dbReference>
<accession>A0A917WJJ0</accession>
<comment type="caution">
    <text evidence="5">The sequence shown here is derived from an EMBL/GenBank/DDBJ whole genome shotgun (WGS) entry which is preliminary data.</text>
</comment>
<dbReference type="Pfam" id="PF12833">
    <property type="entry name" value="HTH_18"/>
    <property type="match status" value="1"/>
</dbReference>
<reference evidence="5" key="1">
    <citation type="journal article" date="2014" name="Int. J. Syst. Evol. Microbiol.">
        <title>Complete genome sequence of Corynebacterium casei LMG S-19264T (=DSM 44701T), isolated from a smear-ripened cheese.</title>
        <authorList>
            <consortium name="US DOE Joint Genome Institute (JGI-PGF)"/>
            <person name="Walter F."/>
            <person name="Albersmeier A."/>
            <person name="Kalinowski J."/>
            <person name="Ruckert C."/>
        </authorList>
    </citation>
    <scope>NUCLEOTIDE SEQUENCE</scope>
    <source>
        <strain evidence="5">JCM 19831</strain>
    </source>
</reference>
<proteinExistence type="predicted"/>
<dbReference type="Proteomes" id="UP000642070">
    <property type="component" value="Unassembled WGS sequence"/>
</dbReference>
<evidence type="ECO:0000256" key="2">
    <source>
        <dbReference type="ARBA" id="ARBA00023125"/>
    </source>
</evidence>
<dbReference type="AlphaFoldDB" id="A0A917WJJ0"/>
<evidence type="ECO:0000259" key="4">
    <source>
        <dbReference type="PROSITE" id="PS01124"/>
    </source>
</evidence>
<keyword evidence="2" id="KW-0238">DNA-binding</keyword>
<evidence type="ECO:0000313" key="6">
    <source>
        <dbReference type="Proteomes" id="UP000642070"/>
    </source>
</evidence>
<dbReference type="PROSITE" id="PS01124">
    <property type="entry name" value="HTH_ARAC_FAMILY_2"/>
    <property type="match status" value="1"/>
</dbReference>
<dbReference type="PANTHER" id="PTHR46796:SF15">
    <property type="entry name" value="BLL1074 PROTEIN"/>
    <property type="match status" value="1"/>
</dbReference>
<keyword evidence="1" id="KW-0805">Transcription regulation</keyword>
<gene>
    <name evidence="5" type="ORF">GCM10007977_007120</name>
</gene>
<organism evidence="5 6">
    <name type="scientific">Dactylosporangium sucinum</name>
    <dbReference type="NCBI Taxonomy" id="1424081"/>
    <lineage>
        <taxon>Bacteria</taxon>
        <taxon>Bacillati</taxon>
        <taxon>Actinomycetota</taxon>
        <taxon>Actinomycetes</taxon>
        <taxon>Micromonosporales</taxon>
        <taxon>Micromonosporaceae</taxon>
        <taxon>Dactylosporangium</taxon>
    </lineage>
</organism>
<keyword evidence="3" id="KW-0804">Transcription</keyword>
<dbReference type="GO" id="GO:0003700">
    <property type="term" value="F:DNA-binding transcription factor activity"/>
    <property type="evidence" value="ECO:0007669"/>
    <property type="project" value="InterPro"/>
</dbReference>
<dbReference type="EMBL" id="BMPI01000003">
    <property type="protein sequence ID" value="GGM08614.1"/>
    <property type="molecule type" value="Genomic_DNA"/>
</dbReference>
<feature type="domain" description="HTH araC/xylS-type" evidence="4">
    <location>
        <begin position="165"/>
        <end position="267"/>
    </location>
</feature>
<dbReference type="InterPro" id="IPR018060">
    <property type="entry name" value="HTH_AraC"/>
</dbReference>
<reference evidence="5" key="2">
    <citation type="submission" date="2020-09" db="EMBL/GenBank/DDBJ databases">
        <authorList>
            <person name="Sun Q."/>
            <person name="Ohkuma M."/>
        </authorList>
    </citation>
    <scope>NUCLEOTIDE SEQUENCE</scope>
    <source>
        <strain evidence="5">JCM 19831</strain>
    </source>
</reference>
<dbReference type="InterPro" id="IPR050204">
    <property type="entry name" value="AraC_XylS_family_regulators"/>
</dbReference>
<evidence type="ECO:0000313" key="5">
    <source>
        <dbReference type="EMBL" id="GGM08614.1"/>
    </source>
</evidence>
<sequence length="272" mass="30050">MDKRDGSLGRVRDSRELGGAWAAFQRFGFAAPAPDLAPVVDRYWWARWDLRGQAPYRQLIVPQPSVQLTFADDGTALVRGVPRGRVVFELAGVGARFGVVFRPGIFRRFLDRPVAELTDRALPASEVFDPPRFVPAPDTDGVGVDQAAVEAFLRGALPAADPVGDQVAGWADDIRASSGLRRVDLVAEHCGVHPRRLQRLFAEHVGVGPKWLIRRYRLHEVTERLNRRGPDVDWAGLAADLGYVDQAHLTRDFTAMFGEPPTSYAARYGTQG</sequence>
<dbReference type="Pfam" id="PF20240">
    <property type="entry name" value="DUF6597"/>
    <property type="match status" value="1"/>
</dbReference>
<dbReference type="PANTHER" id="PTHR46796">
    <property type="entry name" value="HTH-TYPE TRANSCRIPTIONAL ACTIVATOR RHAS-RELATED"/>
    <property type="match status" value="1"/>
</dbReference>
<dbReference type="Gene3D" id="1.10.10.60">
    <property type="entry name" value="Homeodomain-like"/>
    <property type="match status" value="1"/>
</dbReference>
<protein>
    <submittedName>
        <fullName evidence="5">AraC family transcriptional regulator</fullName>
    </submittedName>
</protein>